<evidence type="ECO:0000313" key="6">
    <source>
        <dbReference type="Proteomes" id="UP000289886"/>
    </source>
</evidence>
<dbReference type="InterPro" id="IPR056737">
    <property type="entry name" value="Beta-prop_ATRN-MKLN-like"/>
</dbReference>
<evidence type="ECO:0000259" key="4">
    <source>
        <dbReference type="PROSITE" id="PS50897"/>
    </source>
</evidence>
<evidence type="ECO:0000313" key="5">
    <source>
        <dbReference type="EMBL" id="RXM35634.1"/>
    </source>
</evidence>
<evidence type="ECO:0000256" key="1">
    <source>
        <dbReference type="ARBA" id="ARBA00022441"/>
    </source>
</evidence>
<dbReference type="FunFam" id="2.60.120.260:FF:000066">
    <property type="entry name" value="Muskelin 1"/>
    <property type="match status" value="1"/>
</dbReference>
<dbReference type="AlphaFoldDB" id="A0A444UKH6"/>
<name>A0A444UKH6_ACIRT</name>
<dbReference type="PROSITE" id="PS50022">
    <property type="entry name" value="FA58C_3"/>
    <property type="match status" value="1"/>
</dbReference>
<sequence>MAAVPENRVLSYSVFKWSSYSSTYLPENILADKPNDQSSRWSSESNYPPQYLVLKMEKPSIVQSITFGKYEKTHVCNLKKFKVFGGMSEENMTELLSSGLKNDYNKETFTLKHKIDEQMFPCRFIKIVPLMSWGPSFNFSIWYVELHGIDEPDVVQPCLNWYSKYREQEAIRLCLKHFRQHNYTEAFESLQKKTKIALEHPMLTDLHDKLVLKGDFDACEGLIDKAVNEGLFNQYISQQEYKPRWSQIIPKTTKGDGDDSRPGMRGGHQMVIDVQTETVYLFGGWDGTQDLADFWAYSVQENQWFCISRDTEKEMCMDSEKHMIYTFGGRILTCSGNVDDTRTNEPQFSGLYAYHCQSNTWKLLREDSCNAGPEDVQSRIGHCMLFHTKNRCLYVFGGQRSKTYLNDFFSYDVDSDHVEIISDGTKKDSGMVPMTGFTQRATIDPELNEIHVLSGLSKDKDKREENVRNSFWIYDIARNSWSCVYKNDQTVKEHKSLLEEEPCPRFAHQLVYDELHKVHYLFGGNPGKSCSPKMRLDDFWSLKLCRPSKEYLLRHCKYLIRKYRFEEKAQTEPLSALKYLQNDLSVTVDHSDPEETKEFQLLASALFRSSSDFIALGFSNVDQTYAQRTQLFDTLVNFFPDSMTPPKGSLVHTRLIKYMHIESCV</sequence>
<dbReference type="PROSITE" id="PS50896">
    <property type="entry name" value="LISH"/>
    <property type="match status" value="1"/>
</dbReference>
<dbReference type="InterPro" id="IPR052456">
    <property type="entry name" value="CTLH_complex_component"/>
</dbReference>
<keyword evidence="2" id="KW-0677">Repeat</keyword>
<dbReference type="InterPro" id="IPR000421">
    <property type="entry name" value="FA58C"/>
</dbReference>
<dbReference type="Proteomes" id="UP000289886">
    <property type="component" value="Unassembled WGS sequence"/>
</dbReference>
<dbReference type="Gene3D" id="2.60.120.260">
    <property type="entry name" value="Galactose-binding domain-like"/>
    <property type="match status" value="1"/>
</dbReference>
<protein>
    <recommendedName>
        <fullName evidence="7">Muskelin</fullName>
    </recommendedName>
</protein>
<dbReference type="GO" id="GO:0005737">
    <property type="term" value="C:cytoplasm"/>
    <property type="evidence" value="ECO:0007669"/>
    <property type="project" value="TreeGrafter"/>
</dbReference>
<dbReference type="PANTHER" id="PTHR15526">
    <property type="entry name" value="MUSKELIN"/>
    <property type="match status" value="1"/>
</dbReference>
<keyword evidence="6" id="KW-1185">Reference proteome</keyword>
<organism evidence="5 6">
    <name type="scientific">Acipenser ruthenus</name>
    <name type="common">Sterlet sturgeon</name>
    <dbReference type="NCBI Taxonomy" id="7906"/>
    <lineage>
        <taxon>Eukaryota</taxon>
        <taxon>Metazoa</taxon>
        <taxon>Chordata</taxon>
        <taxon>Craniata</taxon>
        <taxon>Vertebrata</taxon>
        <taxon>Euteleostomi</taxon>
        <taxon>Actinopterygii</taxon>
        <taxon>Chondrostei</taxon>
        <taxon>Acipenseriformes</taxon>
        <taxon>Acipenseridae</taxon>
        <taxon>Acipenser</taxon>
    </lineage>
</organism>
<comment type="caution">
    <text evidence="5">The sequence shown here is derived from an EMBL/GenBank/DDBJ whole genome shotgun (WGS) entry which is preliminary data.</text>
</comment>
<dbReference type="SMART" id="SM00667">
    <property type="entry name" value="LisH"/>
    <property type="match status" value="1"/>
</dbReference>
<dbReference type="PANTHER" id="PTHR15526:SF5">
    <property type="entry name" value="MUSKELIN"/>
    <property type="match status" value="1"/>
</dbReference>
<evidence type="ECO:0000259" key="3">
    <source>
        <dbReference type="PROSITE" id="PS50022"/>
    </source>
</evidence>
<gene>
    <name evidence="5" type="ORF">EOD39_3978</name>
</gene>
<feature type="domain" description="CTLH" evidence="4">
    <location>
        <begin position="200"/>
        <end position="252"/>
    </location>
</feature>
<reference evidence="5 6" key="1">
    <citation type="submission" date="2019-01" db="EMBL/GenBank/DDBJ databases">
        <title>Draft Genome and Complete Hox-Cluster Characterization of the Sterlet Sturgeon (Acipenser ruthenus).</title>
        <authorList>
            <person name="Wei Q."/>
        </authorList>
    </citation>
    <scope>NUCLEOTIDE SEQUENCE [LARGE SCALE GENOMIC DNA]</scope>
    <source>
        <strain evidence="5">WHYD16114868_AA</strain>
        <tissue evidence="5">Blood</tissue>
    </source>
</reference>
<dbReference type="InterPro" id="IPR010565">
    <property type="entry name" value="Muskelin_N"/>
</dbReference>
<dbReference type="EMBL" id="SCEB01214385">
    <property type="protein sequence ID" value="RXM35634.1"/>
    <property type="molecule type" value="Genomic_DNA"/>
</dbReference>
<dbReference type="InterPro" id="IPR006594">
    <property type="entry name" value="LisH"/>
</dbReference>
<dbReference type="SUPFAM" id="SSF49785">
    <property type="entry name" value="Galactose-binding domain-like"/>
    <property type="match status" value="1"/>
</dbReference>
<dbReference type="SUPFAM" id="SSF117281">
    <property type="entry name" value="Kelch motif"/>
    <property type="match status" value="1"/>
</dbReference>
<dbReference type="Pfam" id="PF06588">
    <property type="entry name" value="Muskelin_N"/>
    <property type="match status" value="1"/>
</dbReference>
<dbReference type="InterPro" id="IPR015915">
    <property type="entry name" value="Kelch-typ_b-propeller"/>
</dbReference>
<keyword evidence="1" id="KW-0880">Kelch repeat</keyword>
<evidence type="ECO:0008006" key="7">
    <source>
        <dbReference type="Google" id="ProtNLM"/>
    </source>
</evidence>
<dbReference type="PROSITE" id="PS50897">
    <property type="entry name" value="CTLH"/>
    <property type="match status" value="1"/>
</dbReference>
<feature type="domain" description="F5/8 type C" evidence="3">
    <location>
        <begin position="1"/>
        <end position="149"/>
    </location>
</feature>
<dbReference type="InterPro" id="IPR008979">
    <property type="entry name" value="Galactose-bd-like_sf"/>
</dbReference>
<evidence type="ECO:0000256" key="2">
    <source>
        <dbReference type="ARBA" id="ARBA00022737"/>
    </source>
</evidence>
<proteinExistence type="predicted"/>
<dbReference type="Gene3D" id="2.120.10.80">
    <property type="entry name" value="Kelch-type beta propeller"/>
    <property type="match status" value="2"/>
</dbReference>
<dbReference type="Pfam" id="PF24981">
    <property type="entry name" value="Beta-prop_ATRN-LZTR1"/>
    <property type="match status" value="1"/>
</dbReference>
<dbReference type="InterPro" id="IPR006595">
    <property type="entry name" value="CTLH_C"/>
</dbReference>
<accession>A0A444UKH6</accession>